<evidence type="ECO:0000313" key="7">
    <source>
        <dbReference type="EMBL" id="OIW34355.1"/>
    </source>
</evidence>
<dbReference type="InParanoid" id="A0A1J7J4P6"/>
<evidence type="ECO:0000256" key="2">
    <source>
        <dbReference type="ARBA" id="ARBA00022490"/>
    </source>
</evidence>
<dbReference type="EMBL" id="KV875093">
    <property type="protein sequence ID" value="OIW34355.1"/>
    <property type="molecule type" value="Genomic_DNA"/>
</dbReference>
<dbReference type="GO" id="GO:0005737">
    <property type="term" value="C:cytoplasm"/>
    <property type="evidence" value="ECO:0007669"/>
    <property type="project" value="UniProtKB-SubCell"/>
</dbReference>
<accession>A0A1J7J4P6</accession>
<evidence type="ECO:0000256" key="1">
    <source>
        <dbReference type="ARBA" id="ARBA00004496"/>
    </source>
</evidence>
<dbReference type="InterPro" id="IPR016024">
    <property type="entry name" value="ARM-type_fold"/>
</dbReference>
<feature type="domain" description="Proteasome component Ecm29 N-terminal" evidence="5">
    <location>
        <begin position="18"/>
        <end position="546"/>
    </location>
</feature>
<dbReference type="GO" id="GO:0005634">
    <property type="term" value="C:nucleus"/>
    <property type="evidence" value="ECO:0007669"/>
    <property type="project" value="TreeGrafter"/>
</dbReference>
<dbReference type="InterPro" id="IPR055443">
    <property type="entry name" value="HEAT_ECM29"/>
</dbReference>
<dbReference type="GO" id="GO:0000502">
    <property type="term" value="C:proteasome complex"/>
    <property type="evidence" value="ECO:0007669"/>
    <property type="project" value="UniProtKB-KW"/>
</dbReference>
<keyword evidence="4" id="KW-0647">Proteasome</keyword>
<feature type="domain" description="Proteasome adapter and scaffold protein ECM29 HEAT-repeat" evidence="6">
    <location>
        <begin position="1326"/>
        <end position="1485"/>
    </location>
</feature>
<dbReference type="Pfam" id="PF13001">
    <property type="entry name" value="ECM29_N"/>
    <property type="match status" value="1"/>
</dbReference>
<sequence length="1905" mass="210531">MAAPTNLRSPEQMDLDFIERFDFRVADYSNNEKKLQEYLKTNLVPLLSKAKNVMLVQRKLIPATTRVQTFTKSPSIVLPVAPLVDQFKASPDYSFVRYFDIIFIRHSLDRLPLSERLQLIPKILKGIGSDHGKYLDSLFNIFLRLLHDLRLPPRGSDSDNQLRSECGLDDPKDAEYVAQWLGKLFLLVRDNQEQSLRRGLKEDEYKFLILPTAKGIWKDEGKDTRNLTDADRKALSLTETCKKAAKFLESAAFTDGERFVPALYASAHPNEAISSLGNDMLKRTSLSTDDPHVLKELFGAYAISGYVTRSRILRLLGTSRTAATYAEDIYAIFRISFEEFPGFPASAPVSLSENAKASENSSQPMDIDVPEKATPIPVVENLKALLQFLNWVATVGLSTDELGRLSIIVTDTLTGFMNGYLGWPAPAPSKRTAGDLDLRNHTYETIAILAKAHPKPERRIFGLLEWFLASLLQDETPDAVIYLNGAVSAITSVYRPQDEKNIHDIVRNLVQWMVRPGPSPSHAATKIANDCIPFPNVHARWIDILASAGVLDDRTDVVDEGRRGLDPWTYYRDVDGSRTLPDWGSMALTYLRDDHASFYSDGPAALRITEPEALGLSERNRSTVDFLDRNSSRLNGKWARALPVAIEYCQKILYLSALPDFPIQPGWEGQLKVLVLSDKKTRDTIRAYLADAGHAEALLQLLAAALGGVQLLDDNVLVAEASARAFAEIASLAPMSVVGRLADRVGEANALLLSSKRELRLLGAKACGILGAHPANDSESGALNVKTDLVGVIKNIGKAKGSELGSLEGVFLGAAHVLSRQIYYGTKTRFEIDDEILRGVPTIEDTPSSSLEFVTEAFIQLWTAGIPAFGEPEGTADSTAFIKKAFVDPLAEQAKKGKENAIKALGRLAIASDSPGVLDLILTKLYELHEVKQTEVHLAVGEAIAAAVACWDSEAVQLTLDVQSDTTSYRIPKRSEKLNQVLDKLLADSKNTKPSLVKASGMVLFCIIQYCSHVEEVQARLRDCHIAFMRLLTARDDLVQETASRALALIYESGDASLKEALVRDFVAFFTGSGQQLKEDEEPASSETAQASYGTGKSSISYKDIVRLANEAGDQKLVYKFMALANSAINWSSESAFGRFGLRDILSNPEVGVDEKLYPILFRSRFDPSPTTQKSMRAIWKAMVKDSNAVLETHFDAIMTSLLKSMLGREWRVRQASCAAVKDLIDGRPFKKYQPYYKAMLAAALKLLDDMKESVRQTALAFFSYLTHALLKQLEENGSSASTTAMMDEILPFLLSDRGIDSSVAEVKNSAAFTIQEIAKRGGKALRPYIVMMVPCLLGFLSTYEPEVVNYAYQLSGQDTREELDKRRAAAVYQSSIFESITNCLRHADRQAIADLAPALEETMKSAVGMPTKVGCSAVIVHLAERHKEAFEPYCGRFLQLMEKQVLDRNDTVSKNYAKAAACLIRIASSDAQIKFVEHVINLWFDSEDETRRRKVVDVVLGIRHFAPDHFDALESLLVPFVFLGMNEHTDEYVQKQSEQLWAAVGGSAHKVARYVPELVALAARSLAVGNWAVKHAGALASGKVVVALVEGRIANADNLAVVWPVLEKSLALKTFARKEELLEALGACAEAFGTLDKSPLAAPDGQLAKDLKRIAVREAKRNNEAYRPHAFRCLQRVASALKVDMLDEISDIVGPTIVEFQEDETNDSKLRLDTVVAAIEAIVKGYYEPNMRQDPVAELSRIIRALEKHAVPPQPRPSTAGLPETPLLSRPRFQAIRADHWYPLAEKTLNSAQTSTQEISTGAPRPSGLTQVIAVMRWFIATLDLDRTQHGTENQRQARADAVLAALKLWNTLVLRTGDDEQGEVAGFVDQVLPLVRQALAEERAPWGGVKWRECVALLDSRQG</sequence>
<dbReference type="Pfam" id="PF24492">
    <property type="entry name" value="HEAT_ECM29"/>
    <property type="match status" value="1"/>
</dbReference>
<dbReference type="PANTHER" id="PTHR23346:SF19">
    <property type="entry name" value="PROTEASOME ADAPTER AND SCAFFOLD PROTEIN ECM29"/>
    <property type="match status" value="1"/>
</dbReference>
<gene>
    <name evidence="7" type="ORF">CONLIGDRAFT_709707</name>
</gene>
<dbReference type="GO" id="GO:0036503">
    <property type="term" value="P:ERAD pathway"/>
    <property type="evidence" value="ECO:0007669"/>
    <property type="project" value="TreeGrafter"/>
</dbReference>
<protein>
    <submittedName>
        <fullName evidence="7">ARM repeat-containing protein</fullName>
    </submittedName>
</protein>
<dbReference type="InterPro" id="IPR011989">
    <property type="entry name" value="ARM-like"/>
</dbReference>
<dbReference type="Gene3D" id="1.25.10.10">
    <property type="entry name" value="Leucine-rich Repeat Variant"/>
    <property type="match status" value="2"/>
</dbReference>
<organism evidence="7 8">
    <name type="scientific">Coniochaeta ligniaria NRRL 30616</name>
    <dbReference type="NCBI Taxonomy" id="1408157"/>
    <lineage>
        <taxon>Eukaryota</taxon>
        <taxon>Fungi</taxon>
        <taxon>Dikarya</taxon>
        <taxon>Ascomycota</taxon>
        <taxon>Pezizomycotina</taxon>
        <taxon>Sordariomycetes</taxon>
        <taxon>Sordariomycetidae</taxon>
        <taxon>Coniochaetales</taxon>
        <taxon>Coniochaetaceae</taxon>
        <taxon>Coniochaeta</taxon>
    </lineage>
</organism>
<dbReference type="GO" id="GO:0060090">
    <property type="term" value="F:molecular adaptor activity"/>
    <property type="evidence" value="ECO:0007669"/>
    <property type="project" value="InterPro"/>
</dbReference>
<dbReference type="SUPFAM" id="SSF48371">
    <property type="entry name" value="ARM repeat"/>
    <property type="match status" value="1"/>
</dbReference>
<evidence type="ECO:0000313" key="8">
    <source>
        <dbReference type="Proteomes" id="UP000182658"/>
    </source>
</evidence>
<dbReference type="Pfam" id="PF23731">
    <property type="entry name" value="ARM_ECM29_C"/>
    <property type="match status" value="1"/>
</dbReference>
<dbReference type="OrthoDB" id="16066at2759"/>
<dbReference type="Proteomes" id="UP000182658">
    <property type="component" value="Unassembled WGS sequence"/>
</dbReference>
<comment type="subcellular location">
    <subcellularLocation>
        <location evidence="1">Cytoplasm</location>
    </subcellularLocation>
</comment>
<dbReference type="FunCoup" id="A0A1J7J4P6">
    <property type="interactions" value="951"/>
</dbReference>
<evidence type="ECO:0000256" key="4">
    <source>
        <dbReference type="ARBA" id="ARBA00022942"/>
    </source>
</evidence>
<keyword evidence="2" id="KW-0963">Cytoplasm</keyword>
<evidence type="ECO:0000259" key="5">
    <source>
        <dbReference type="Pfam" id="PF13001"/>
    </source>
</evidence>
<dbReference type="STRING" id="1408157.A0A1J7J4P6"/>
<dbReference type="InterPro" id="IPR024372">
    <property type="entry name" value="Ecm29_N"/>
</dbReference>
<dbReference type="GO" id="GO:0043248">
    <property type="term" value="P:proteasome assembly"/>
    <property type="evidence" value="ECO:0007669"/>
    <property type="project" value="InterPro"/>
</dbReference>
<dbReference type="PANTHER" id="PTHR23346">
    <property type="entry name" value="TRANSLATIONAL ACTIVATOR GCN1-RELATED"/>
    <property type="match status" value="1"/>
</dbReference>
<evidence type="ECO:0000259" key="6">
    <source>
        <dbReference type="Pfam" id="PF24492"/>
    </source>
</evidence>
<proteinExistence type="predicted"/>
<keyword evidence="3" id="KW-0677">Repeat</keyword>
<reference evidence="7 8" key="1">
    <citation type="submission" date="2016-10" db="EMBL/GenBank/DDBJ databases">
        <title>Draft genome sequence of Coniochaeta ligniaria NRRL30616, a lignocellulolytic fungus for bioabatement of inhibitors in plant biomass hydrolysates.</title>
        <authorList>
            <consortium name="DOE Joint Genome Institute"/>
            <person name="Jimenez D.J."/>
            <person name="Hector R.E."/>
            <person name="Riley R."/>
            <person name="Sun H."/>
            <person name="Grigoriev I.V."/>
            <person name="Van Elsas J.D."/>
            <person name="Nichols N.N."/>
        </authorList>
    </citation>
    <scope>NUCLEOTIDE SEQUENCE [LARGE SCALE GENOMIC DNA]</scope>
    <source>
        <strain evidence="7 8">NRRL 30616</strain>
    </source>
</reference>
<evidence type="ECO:0000256" key="3">
    <source>
        <dbReference type="ARBA" id="ARBA00022737"/>
    </source>
</evidence>
<name>A0A1J7J4P6_9PEZI</name>
<keyword evidence="8" id="KW-1185">Reference proteome</keyword>